<dbReference type="InterPro" id="IPR036236">
    <property type="entry name" value="Znf_C2H2_sf"/>
</dbReference>
<dbReference type="EMBL" id="JARGDH010000005">
    <property type="protein sequence ID" value="KAL0267817.1"/>
    <property type="molecule type" value="Genomic_DNA"/>
</dbReference>
<organism evidence="11">
    <name type="scientific">Menopon gallinae</name>
    <name type="common">poultry shaft louse</name>
    <dbReference type="NCBI Taxonomy" id="328185"/>
    <lineage>
        <taxon>Eukaryota</taxon>
        <taxon>Metazoa</taxon>
        <taxon>Ecdysozoa</taxon>
        <taxon>Arthropoda</taxon>
        <taxon>Hexapoda</taxon>
        <taxon>Insecta</taxon>
        <taxon>Pterygota</taxon>
        <taxon>Neoptera</taxon>
        <taxon>Paraneoptera</taxon>
        <taxon>Psocodea</taxon>
        <taxon>Troctomorpha</taxon>
        <taxon>Phthiraptera</taxon>
        <taxon>Amblycera</taxon>
        <taxon>Menoponidae</taxon>
        <taxon>Menopon</taxon>
    </lineage>
</organism>
<dbReference type="AlphaFoldDB" id="A0AAW2HDI3"/>
<dbReference type="InterPro" id="IPR014898">
    <property type="entry name" value="Znf_C2H2_LYAR"/>
</dbReference>
<feature type="domain" description="Cell growth-regulating nucleolar protein-like winged helix" evidence="10">
    <location>
        <begin position="339"/>
        <end position="406"/>
    </location>
</feature>
<dbReference type="PANTHER" id="PTHR13100">
    <property type="entry name" value="CELL GROWTH-REGULATING NUCLEOLAR PROTEIN LYAR"/>
    <property type="match status" value="1"/>
</dbReference>
<feature type="region of interest" description="Disordered" evidence="8">
    <location>
        <begin position="151"/>
        <end position="332"/>
    </location>
</feature>
<dbReference type="GO" id="GO:0003677">
    <property type="term" value="F:DNA binding"/>
    <property type="evidence" value="ECO:0007669"/>
    <property type="project" value="InterPro"/>
</dbReference>
<reference evidence="11" key="1">
    <citation type="journal article" date="2024" name="Gigascience">
        <title>Chromosome-level genome of the poultry shaft louse Menopon gallinae provides insight into the host-switching and adaptive evolution of parasitic lice.</title>
        <authorList>
            <person name="Xu Y."/>
            <person name="Ma L."/>
            <person name="Liu S."/>
            <person name="Liang Y."/>
            <person name="Liu Q."/>
            <person name="He Z."/>
            <person name="Tian L."/>
            <person name="Duan Y."/>
            <person name="Cai W."/>
            <person name="Li H."/>
            <person name="Song F."/>
        </authorList>
    </citation>
    <scope>NUCLEOTIDE SEQUENCE</scope>
    <source>
        <strain evidence="11">Cailab_2023a</strain>
    </source>
</reference>
<evidence type="ECO:0000256" key="8">
    <source>
        <dbReference type="SAM" id="MobiDB-lite"/>
    </source>
</evidence>
<evidence type="ECO:0000259" key="9">
    <source>
        <dbReference type="Pfam" id="PF08790"/>
    </source>
</evidence>
<dbReference type="PANTHER" id="PTHR13100:SF10">
    <property type="entry name" value="CELL GROWTH-REGULATING NUCLEOLAR PROTEIN"/>
    <property type="match status" value="1"/>
</dbReference>
<dbReference type="InterPro" id="IPR039999">
    <property type="entry name" value="LYAR"/>
</dbReference>
<keyword evidence="3" id="KW-0677">Repeat</keyword>
<feature type="compositionally biased region" description="Polar residues" evidence="8">
    <location>
        <begin position="152"/>
        <end position="168"/>
    </location>
</feature>
<dbReference type="InterPro" id="IPR058719">
    <property type="entry name" value="WHD_LYAR"/>
</dbReference>
<dbReference type="GO" id="GO:0000122">
    <property type="term" value="P:negative regulation of transcription by RNA polymerase II"/>
    <property type="evidence" value="ECO:0007669"/>
    <property type="project" value="TreeGrafter"/>
</dbReference>
<dbReference type="GO" id="GO:0005730">
    <property type="term" value="C:nucleolus"/>
    <property type="evidence" value="ECO:0007669"/>
    <property type="project" value="TreeGrafter"/>
</dbReference>
<dbReference type="Pfam" id="PF08790">
    <property type="entry name" value="zf-LYAR"/>
    <property type="match status" value="1"/>
</dbReference>
<evidence type="ECO:0000256" key="1">
    <source>
        <dbReference type="ARBA" id="ARBA00004123"/>
    </source>
</evidence>
<evidence type="ECO:0000256" key="6">
    <source>
        <dbReference type="ARBA" id="ARBA00023242"/>
    </source>
</evidence>
<gene>
    <name evidence="11" type="ORF">PYX00_009970</name>
</gene>
<keyword evidence="5" id="KW-0862">Zinc</keyword>
<feature type="compositionally biased region" description="Acidic residues" evidence="8">
    <location>
        <begin position="235"/>
        <end position="246"/>
    </location>
</feature>
<protein>
    <recommendedName>
        <fullName evidence="12">Cell growth-regulating nucleolar protein</fullName>
    </recommendedName>
</protein>
<evidence type="ECO:0000256" key="2">
    <source>
        <dbReference type="ARBA" id="ARBA00022723"/>
    </source>
</evidence>
<dbReference type="SUPFAM" id="SSF57667">
    <property type="entry name" value="beta-beta-alpha zinc fingers"/>
    <property type="match status" value="2"/>
</dbReference>
<evidence type="ECO:0000259" key="10">
    <source>
        <dbReference type="Pfam" id="PF25879"/>
    </source>
</evidence>
<dbReference type="GO" id="GO:0008270">
    <property type="term" value="F:zinc ion binding"/>
    <property type="evidence" value="ECO:0007669"/>
    <property type="project" value="UniProtKB-KW"/>
</dbReference>
<comment type="subcellular location">
    <subcellularLocation>
        <location evidence="1">Nucleus</location>
    </subcellularLocation>
</comment>
<feature type="compositionally biased region" description="Basic and acidic residues" evidence="8">
    <location>
        <begin position="296"/>
        <end position="317"/>
    </location>
</feature>
<evidence type="ECO:0008006" key="12">
    <source>
        <dbReference type="Google" id="ProtNLM"/>
    </source>
</evidence>
<dbReference type="Gene3D" id="3.30.1490.490">
    <property type="match status" value="1"/>
</dbReference>
<dbReference type="FunFam" id="3.30.1490.490:FF:000001">
    <property type="entry name" value="cell growth-regulating nucleolar protein-like"/>
    <property type="match status" value="1"/>
</dbReference>
<keyword evidence="4 7" id="KW-0863">Zinc-finger</keyword>
<keyword evidence="2" id="KW-0479">Metal-binding</keyword>
<accession>A0AAW2HDI3</accession>
<dbReference type="GO" id="GO:0006364">
    <property type="term" value="P:rRNA processing"/>
    <property type="evidence" value="ECO:0007669"/>
    <property type="project" value="TreeGrafter"/>
</dbReference>
<evidence type="ECO:0000256" key="4">
    <source>
        <dbReference type="ARBA" id="ARBA00022771"/>
    </source>
</evidence>
<dbReference type="PROSITE" id="PS51804">
    <property type="entry name" value="ZF_C2HC_LYAR"/>
    <property type="match status" value="2"/>
</dbReference>
<sequence>MVFFTCSHCGESVKKPAVAKHYQTKCRNHTPFLTCVDCLKDFKGNEYEVHTKCVTEDERYSAKGYVPKASANKGERKQKAWSECVEGLLSTGNLRPDEKNLLQAIARFENIPRKKVKFINFLNTTARAFANRMELIDRVWEKLENYFKEANSENQQNATKSENSNEAENVSHKRKHEELNSENNEADAEGGKKKKKKNSEAEAESMENGHNGTTELEIEDKEVKKKKKKKHSENETEAMEVEGESEVAEKEGKKKKKKKQDNAGTESVENGEELNETKKKKKNSKTDGVEEMESEEPQKKKVGLDNKENVAERKGSKNCENGDSTKVPAEAQSQEQFSFNWSDVILDILSTNRDDSEMTLKKLQKKVLKKYSKASGCATNEKIVKKFTKKLNKMSGVTINGDYVSLNK</sequence>
<name>A0AAW2HDI3_9NEOP</name>
<comment type="caution">
    <text evidence="11">The sequence shown here is derived from an EMBL/GenBank/DDBJ whole genome shotgun (WGS) entry which is preliminary data.</text>
</comment>
<evidence type="ECO:0000256" key="7">
    <source>
        <dbReference type="PROSITE-ProRule" id="PRU01145"/>
    </source>
</evidence>
<dbReference type="Pfam" id="PF25879">
    <property type="entry name" value="WHD_LYAR"/>
    <property type="match status" value="1"/>
</dbReference>
<evidence type="ECO:0000256" key="3">
    <source>
        <dbReference type="ARBA" id="ARBA00022737"/>
    </source>
</evidence>
<feature type="domain" description="Zinc finger C2H2 LYAR-type" evidence="9">
    <location>
        <begin position="33"/>
        <end position="60"/>
    </location>
</feature>
<evidence type="ECO:0000256" key="5">
    <source>
        <dbReference type="ARBA" id="ARBA00022833"/>
    </source>
</evidence>
<proteinExistence type="predicted"/>
<evidence type="ECO:0000313" key="11">
    <source>
        <dbReference type="EMBL" id="KAL0267817.1"/>
    </source>
</evidence>
<keyword evidence="6" id="KW-0539">Nucleus</keyword>